<comment type="caution">
    <text evidence="2">The sequence shown here is derived from an EMBL/GenBank/DDBJ whole genome shotgun (WGS) entry which is preliminary data.</text>
</comment>
<feature type="non-terminal residue" evidence="2">
    <location>
        <position position="121"/>
    </location>
</feature>
<keyword evidence="3" id="KW-1185">Reference proteome</keyword>
<feature type="region of interest" description="Disordered" evidence="1">
    <location>
        <begin position="1"/>
        <end position="45"/>
    </location>
</feature>
<reference evidence="2 3" key="1">
    <citation type="journal article" date="2012" name="Genome Biol.">
        <title>Genome and low-iron response of an oceanic diatom adapted to chronic iron limitation.</title>
        <authorList>
            <person name="Lommer M."/>
            <person name="Specht M."/>
            <person name="Roy A.S."/>
            <person name="Kraemer L."/>
            <person name="Andreson R."/>
            <person name="Gutowska M.A."/>
            <person name="Wolf J."/>
            <person name="Bergner S.V."/>
            <person name="Schilhabel M.B."/>
            <person name="Klostermeier U.C."/>
            <person name="Beiko R.G."/>
            <person name="Rosenstiel P."/>
            <person name="Hippler M."/>
            <person name="Laroche J."/>
        </authorList>
    </citation>
    <scope>NUCLEOTIDE SEQUENCE [LARGE SCALE GENOMIC DNA]</scope>
    <source>
        <strain evidence="2 3">CCMP1005</strain>
    </source>
</reference>
<feature type="compositionally biased region" description="Low complexity" evidence="1">
    <location>
        <begin position="103"/>
        <end position="121"/>
    </location>
</feature>
<evidence type="ECO:0000313" key="2">
    <source>
        <dbReference type="EMBL" id="EJK56072.1"/>
    </source>
</evidence>
<gene>
    <name evidence="2" type="ORF">THAOC_24106</name>
</gene>
<evidence type="ECO:0000256" key="1">
    <source>
        <dbReference type="SAM" id="MobiDB-lite"/>
    </source>
</evidence>
<protein>
    <submittedName>
        <fullName evidence="2">Uncharacterized protein</fullName>
    </submittedName>
</protein>
<name>K0SBF9_THAOC</name>
<proteinExistence type="predicted"/>
<accession>K0SBF9</accession>
<feature type="compositionally biased region" description="Basic and acidic residues" evidence="1">
    <location>
        <begin position="35"/>
        <end position="45"/>
    </location>
</feature>
<dbReference type="Proteomes" id="UP000266841">
    <property type="component" value="Unassembled WGS sequence"/>
</dbReference>
<evidence type="ECO:0000313" key="3">
    <source>
        <dbReference type="Proteomes" id="UP000266841"/>
    </source>
</evidence>
<organism evidence="2 3">
    <name type="scientific">Thalassiosira oceanica</name>
    <name type="common">Marine diatom</name>
    <dbReference type="NCBI Taxonomy" id="159749"/>
    <lineage>
        <taxon>Eukaryota</taxon>
        <taxon>Sar</taxon>
        <taxon>Stramenopiles</taxon>
        <taxon>Ochrophyta</taxon>
        <taxon>Bacillariophyta</taxon>
        <taxon>Coscinodiscophyceae</taxon>
        <taxon>Thalassiosirophycidae</taxon>
        <taxon>Thalassiosirales</taxon>
        <taxon>Thalassiosiraceae</taxon>
        <taxon>Thalassiosira</taxon>
    </lineage>
</organism>
<dbReference type="EMBL" id="AGNL01032499">
    <property type="protein sequence ID" value="EJK56072.1"/>
    <property type="molecule type" value="Genomic_DNA"/>
</dbReference>
<dbReference type="AlphaFoldDB" id="K0SBF9"/>
<sequence length="121" mass="12793">MTGGQPPNAEGFGQQFGQCARGKKTKRRNAVALPDEQRGTDDLSHYHQGVPNLILAGVSIPIMPRPYRSLALAMLLSLNGAAALTVRSTSRIARHHRSLTQLASTASPEAPASEAKSPAPV</sequence>
<feature type="region of interest" description="Disordered" evidence="1">
    <location>
        <begin position="97"/>
        <end position="121"/>
    </location>
</feature>